<dbReference type="GO" id="GO:0003677">
    <property type="term" value="F:DNA binding"/>
    <property type="evidence" value="ECO:0007669"/>
    <property type="project" value="InterPro"/>
</dbReference>
<dbReference type="InterPro" id="IPR036745">
    <property type="entry name" value="PolIII_theta_sf"/>
</dbReference>
<sequence length="65" mass="7242">MSHNLCALPKEQQERVEVEKAAAYAVWKERNGHLASAESEASLNKGERAAIFSSKWVEVNSLNLD</sequence>
<dbReference type="AlphaFoldDB" id="A0A3A9IFE5"/>
<dbReference type="GO" id="GO:0006260">
    <property type="term" value="P:DNA replication"/>
    <property type="evidence" value="ECO:0007669"/>
    <property type="project" value="InterPro"/>
</dbReference>
<dbReference type="Gene3D" id="1.20.58.250">
    <property type="entry name" value="DNA polymerase III-theta"/>
    <property type="match status" value="1"/>
</dbReference>
<dbReference type="InterPro" id="IPR021700">
    <property type="entry name" value="DUF3283"/>
</dbReference>
<dbReference type="SUPFAM" id="SSF46575">
    <property type="entry name" value="DNA polymerase III theta subunit-like"/>
    <property type="match status" value="1"/>
</dbReference>
<name>A0A3A9IFE5_AERVE</name>
<dbReference type="EMBL" id="RAWX01000003">
    <property type="protein sequence ID" value="RKJ87899.1"/>
    <property type="molecule type" value="Genomic_DNA"/>
</dbReference>
<dbReference type="GO" id="GO:0003887">
    <property type="term" value="F:DNA-directed DNA polymerase activity"/>
    <property type="evidence" value="ECO:0007669"/>
    <property type="project" value="InterPro"/>
</dbReference>
<dbReference type="RefSeq" id="WP_120415684.1">
    <property type="nucleotide sequence ID" value="NZ_RAWX01000003.1"/>
</dbReference>
<proteinExistence type="predicted"/>
<dbReference type="Pfam" id="PF11686">
    <property type="entry name" value="DUF3283"/>
    <property type="match status" value="1"/>
</dbReference>
<gene>
    <name evidence="1" type="ORF">D6R50_16895</name>
</gene>
<protein>
    <submittedName>
        <fullName evidence="1">DUF3283 family protein</fullName>
    </submittedName>
</protein>
<organism evidence="1 2">
    <name type="scientific">Aeromonas veronii</name>
    <dbReference type="NCBI Taxonomy" id="654"/>
    <lineage>
        <taxon>Bacteria</taxon>
        <taxon>Pseudomonadati</taxon>
        <taxon>Pseudomonadota</taxon>
        <taxon>Gammaproteobacteria</taxon>
        <taxon>Aeromonadales</taxon>
        <taxon>Aeromonadaceae</taxon>
        <taxon>Aeromonas</taxon>
    </lineage>
</organism>
<dbReference type="Proteomes" id="UP000281725">
    <property type="component" value="Unassembled WGS sequence"/>
</dbReference>
<evidence type="ECO:0000313" key="2">
    <source>
        <dbReference type="Proteomes" id="UP000281725"/>
    </source>
</evidence>
<comment type="caution">
    <text evidence="1">The sequence shown here is derived from an EMBL/GenBank/DDBJ whole genome shotgun (WGS) entry which is preliminary data.</text>
</comment>
<accession>A0A3A9IFE5</accession>
<reference evidence="1 2" key="1">
    <citation type="submission" date="2018-09" db="EMBL/GenBank/DDBJ databases">
        <title>Genome sequencing of Aeromonas veronii MS-17-88.</title>
        <authorList>
            <person name="Tekedar H.C."/>
            <person name="Arick M.A."/>
            <person name="Hsu C.-Y."/>
            <person name="Thrash A."/>
            <person name="Karsi A."/>
            <person name="Lawrence M.L."/>
            <person name="Abdelhamed H."/>
        </authorList>
    </citation>
    <scope>NUCLEOTIDE SEQUENCE [LARGE SCALE GENOMIC DNA]</scope>
    <source>
        <strain evidence="1 2">MS 17-88</strain>
    </source>
</reference>
<evidence type="ECO:0000313" key="1">
    <source>
        <dbReference type="EMBL" id="RKJ87899.1"/>
    </source>
</evidence>